<dbReference type="Gene3D" id="3.40.50.1820">
    <property type="entry name" value="alpha/beta hydrolase"/>
    <property type="match status" value="1"/>
</dbReference>
<sequence>MTANISTLHRDILRPRRASLGVPFISIDRPSYGGTTSILPIPDGSDFNHETGVWLHRYILPRLWAEFGAPNKCNSIVLLCHSLGVMGGIIAASLHARDDEPLYPLGGLIASGMGNTQSSFMRMTPPSFQAVDEDHVLLPPSIKDTIMFKPGTVDAEVLEQSGRLNSKAPIAETGLFTAVWLPVWKEKWAAHITVPVMFSLVEDDPFFVADNTEIETCVKAFKRSSRVDGSLVSGAPHCMELSHWSQGWYARCFGFALECAAGLHEP</sequence>
<dbReference type="AlphaFoldDB" id="A0A2I1BWB2"/>
<dbReference type="RefSeq" id="XP_024678241.1">
    <property type="nucleotide sequence ID" value="XM_024828369.1"/>
</dbReference>
<evidence type="ECO:0000313" key="2">
    <source>
        <dbReference type="Proteomes" id="UP000234474"/>
    </source>
</evidence>
<protein>
    <recommendedName>
        <fullName evidence="3">AB hydrolase-1 domain-containing protein</fullName>
    </recommendedName>
</protein>
<evidence type="ECO:0008006" key="3">
    <source>
        <dbReference type="Google" id="ProtNLM"/>
    </source>
</evidence>
<gene>
    <name evidence="1" type="ORF">P174DRAFT_445557</name>
</gene>
<dbReference type="OMA" id="TCVRAFK"/>
<name>A0A2I1BWB2_ASPN1</name>
<dbReference type="OrthoDB" id="5371334at2759"/>
<comment type="caution">
    <text evidence="1">The sequence shown here is derived from an EMBL/GenBank/DDBJ whole genome shotgun (WGS) entry which is preliminary data.</text>
</comment>
<proteinExistence type="predicted"/>
<dbReference type="EMBL" id="MSZS01000009">
    <property type="protein sequence ID" value="PKX89646.1"/>
    <property type="molecule type" value="Genomic_DNA"/>
</dbReference>
<accession>A0A2I1BWB2</accession>
<organism evidence="1 2">
    <name type="scientific">Aspergillus novofumigatus (strain IBT 16806)</name>
    <dbReference type="NCBI Taxonomy" id="1392255"/>
    <lineage>
        <taxon>Eukaryota</taxon>
        <taxon>Fungi</taxon>
        <taxon>Dikarya</taxon>
        <taxon>Ascomycota</taxon>
        <taxon>Pezizomycotina</taxon>
        <taxon>Eurotiomycetes</taxon>
        <taxon>Eurotiomycetidae</taxon>
        <taxon>Eurotiales</taxon>
        <taxon>Aspergillaceae</taxon>
        <taxon>Aspergillus</taxon>
        <taxon>Aspergillus subgen. Fumigati</taxon>
    </lineage>
</organism>
<keyword evidence="2" id="KW-1185">Reference proteome</keyword>
<reference evidence="2" key="1">
    <citation type="journal article" date="2018" name="Proc. Natl. Acad. Sci. U.S.A.">
        <title>Linking secondary metabolites to gene clusters through genome sequencing of six diverse Aspergillus species.</title>
        <authorList>
            <person name="Kaerboelling I."/>
            <person name="Vesth T.C."/>
            <person name="Frisvad J.C."/>
            <person name="Nybo J.L."/>
            <person name="Theobald S."/>
            <person name="Kuo A."/>
            <person name="Bowyer P."/>
            <person name="Matsuda Y."/>
            <person name="Mondo S."/>
            <person name="Lyhne E.K."/>
            <person name="Kogle M.E."/>
            <person name="Clum A."/>
            <person name="Lipzen A."/>
            <person name="Salamov A."/>
            <person name="Ngan C.Y."/>
            <person name="Daum C."/>
            <person name="Chiniquy J."/>
            <person name="Barry K."/>
            <person name="LaButti K."/>
            <person name="Haridas S."/>
            <person name="Simmons B.A."/>
            <person name="Magnuson J.K."/>
            <person name="Mortensen U.H."/>
            <person name="Larsen T.O."/>
            <person name="Grigoriev I.V."/>
            <person name="Baker S.E."/>
            <person name="Andersen M.R."/>
        </authorList>
    </citation>
    <scope>NUCLEOTIDE SEQUENCE [LARGE SCALE GENOMIC DNA]</scope>
    <source>
        <strain evidence="2">IBT 16806</strain>
    </source>
</reference>
<dbReference type="VEuPathDB" id="FungiDB:P174DRAFT_445557"/>
<evidence type="ECO:0000313" key="1">
    <source>
        <dbReference type="EMBL" id="PKX89646.1"/>
    </source>
</evidence>
<dbReference type="SUPFAM" id="SSF53474">
    <property type="entry name" value="alpha/beta-Hydrolases"/>
    <property type="match status" value="1"/>
</dbReference>
<dbReference type="Proteomes" id="UP000234474">
    <property type="component" value="Unassembled WGS sequence"/>
</dbReference>
<dbReference type="InterPro" id="IPR029058">
    <property type="entry name" value="AB_hydrolase_fold"/>
</dbReference>
<dbReference type="GeneID" id="36535694"/>
<dbReference type="STRING" id="1392255.A0A2I1BWB2"/>